<dbReference type="Proteomes" id="UP000070328">
    <property type="component" value="Unassembled WGS sequence"/>
</dbReference>
<feature type="transmembrane region" description="Helical" evidence="2">
    <location>
        <begin position="152"/>
        <end position="172"/>
    </location>
</feature>
<organism evidence="3 4">
    <name type="scientific">Colletotrichum simmondsii</name>
    <dbReference type="NCBI Taxonomy" id="703756"/>
    <lineage>
        <taxon>Eukaryota</taxon>
        <taxon>Fungi</taxon>
        <taxon>Dikarya</taxon>
        <taxon>Ascomycota</taxon>
        <taxon>Pezizomycotina</taxon>
        <taxon>Sordariomycetes</taxon>
        <taxon>Hypocreomycetidae</taxon>
        <taxon>Glomerellales</taxon>
        <taxon>Glomerellaceae</taxon>
        <taxon>Colletotrichum</taxon>
        <taxon>Colletotrichum acutatum species complex</taxon>
    </lineage>
</organism>
<feature type="transmembrane region" description="Helical" evidence="2">
    <location>
        <begin position="37"/>
        <end position="60"/>
    </location>
</feature>
<dbReference type="OrthoDB" id="5428040at2759"/>
<feature type="transmembrane region" description="Helical" evidence="2">
    <location>
        <begin position="623"/>
        <end position="646"/>
    </location>
</feature>
<protein>
    <submittedName>
        <fullName evidence="3">Uncharacterized protein</fullName>
    </submittedName>
</protein>
<evidence type="ECO:0000256" key="1">
    <source>
        <dbReference type="SAM" id="MobiDB-lite"/>
    </source>
</evidence>
<proteinExistence type="predicted"/>
<evidence type="ECO:0000256" key="2">
    <source>
        <dbReference type="SAM" id="Phobius"/>
    </source>
</evidence>
<dbReference type="AlphaFoldDB" id="A0A135TNS1"/>
<keyword evidence="2" id="KW-0812">Transmembrane</keyword>
<keyword evidence="2" id="KW-0472">Membrane</keyword>
<gene>
    <name evidence="3" type="ORF">CSIM01_03902</name>
</gene>
<feature type="region of interest" description="Disordered" evidence="1">
    <location>
        <begin position="1"/>
        <end position="24"/>
    </location>
</feature>
<evidence type="ECO:0000313" key="4">
    <source>
        <dbReference type="Proteomes" id="UP000070328"/>
    </source>
</evidence>
<feature type="compositionally biased region" description="Basic residues" evidence="1">
    <location>
        <begin position="1"/>
        <end position="10"/>
    </location>
</feature>
<comment type="caution">
    <text evidence="3">The sequence shown here is derived from an EMBL/GenBank/DDBJ whole genome shotgun (WGS) entry which is preliminary data.</text>
</comment>
<evidence type="ECO:0000313" key="3">
    <source>
        <dbReference type="EMBL" id="KXH49765.1"/>
    </source>
</evidence>
<dbReference type="EMBL" id="JFBX01000106">
    <property type="protein sequence ID" value="KXH49765.1"/>
    <property type="molecule type" value="Genomic_DNA"/>
</dbReference>
<keyword evidence="4" id="KW-1185">Reference proteome</keyword>
<feature type="transmembrane region" description="Helical" evidence="2">
    <location>
        <begin position="93"/>
        <end position="115"/>
    </location>
</feature>
<keyword evidence="2" id="KW-1133">Transmembrane helix</keyword>
<name>A0A135TNS1_9PEZI</name>
<sequence>MTRFKSSKPKFKPEHDGSESKYPPNYSQRLQQGLGSLGLATVGGGTALILALLGFLLFLWTGEGSQDGRTAATLWRWIMLNQRITQAITLSTVLLRIAVTAHASIYTSLIAGVVLEKHGVPLFRVAEMSIIRCTNDGPFQLTWLLLTSARKAYMHIGLAVLLLLTTFVVQFSSTLLVSDLGMDDLVGDAKARAFNVHMSRDVISLNRQMNNWISRPTAYVPFGESPSKINTTTDIQSKSSFSDTGIVRRTFLPLSTSQMSTLRQYTGGAYGFESRFVCLRPSVSAFLSVTVPAPGLDTIPFYLNVAGSLSYETMFRETGLPPPGNCENGNCFPSGFNCSLPQFQYTGTQARQGFTNSLCIPNGTATRPSAQNHTISGDPIAAYSQVFLFFRNNGTHDLWKGPGNRVLAGTFGLNNVSSTDGEWLTYNRPIGGRLPTGERIETGVLRLDVSLCFQQLAFNFAEVKLSSKKDLKESQVTWTPATKAWNTKKIQKLMGVGVHNKSANSRGIFSVDSVKNPRHLNATQYLTNKLINDLYNSPRTFNFSLFMDPQGSGNSPIKPHVEYQAIFADILNVTNRPGVAMQSTLTALSGSIINEALPQFDVQANAILTSSVRVMTPKSLRGLLIIFGVMALNMACGLAVVLVFMVQSRYSSQGNYWQGVAQIVSDETAWILEGATEASDGHVKDEVRGSNNLVCISRSDRSGRVRVAPVIAV</sequence>
<reference evidence="3 4" key="1">
    <citation type="submission" date="2014-02" db="EMBL/GenBank/DDBJ databases">
        <title>The genome sequence of Colletotrichum simmondsii CBS122122.</title>
        <authorList>
            <person name="Baroncelli R."/>
            <person name="Thon M.R."/>
        </authorList>
    </citation>
    <scope>NUCLEOTIDE SEQUENCE [LARGE SCALE GENOMIC DNA]</scope>
    <source>
        <strain evidence="3 4">CBS122122</strain>
    </source>
</reference>
<accession>A0A135TNS1</accession>